<dbReference type="Proteomes" id="UP000789405">
    <property type="component" value="Unassembled WGS sequence"/>
</dbReference>
<comment type="similarity">
    <text evidence="1">Belongs to the multicopper oxidase family.</text>
</comment>
<proteinExistence type="inferred from homology"/>
<keyword evidence="5" id="KW-1185">Reference proteome</keyword>
<dbReference type="PANTHER" id="PTHR11709">
    <property type="entry name" value="MULTI-COPPER OXIDASE"/>
    <property type="match status" value="1"/>
</dbReference>
<sequence length="353" mass="40302">YDFEYVMTLSDWYHTPSGIILPLFRTPGYKGFEPVPDSGEISGLGQYDCNAAPKNSKCNPNNKVATYVVQKGKKYRFRIINMSTLSHFILSIDEHPFTVIATDSYLIKPVTLNTLPINIAQRYDIILNANKSIDNYQIRAKDNLPTSKAYPLNKTEECRDINVNILKPYYEKKVPRNIISKINLFVSFLFIPSSNLFFAQINNSSFVPTLNYPINQRIIQGVDPYKLPQYDNAYVYGCDSTKPADCKNAAVDIYITGENNTGTQLPDESRFNLIDPPYRDVVTIQPNATTVIRYFVDNPGVWLFHCHIQWHLDMGFAIQLIEEPSLFKNTTIPSEVTTLCLRTDNGNEYTKTK</sequence>
<feature type="domain" description="Plastocyanin-like" evidence="3">
    <location>
        <begin position="252"/>
        <end position="324"/>
    </location>
</feature>
<evidence type="ECO:0000259" key="2">
    <source>
        <dbReference type="Pfam" id="PF00394"/>
    </source>
</evidence>
<organism evidence="4 5">
    <name type="scientific">Dentiscutata erythropus</name>
    <dbReference type="NCBI Taxonomy" id="1348616"/>
    <lineage>
        <taxon>Eukaryota</taxon>
        <taxon>Fungi</taxon>
        <taxon>Fungi incertae sedis</taxon>
        <taxon>Mucoromycota</taxon>
        <taxon>Glomeromycotina</taxon>
        <taxon>Glomeromycetes</taxon>
        <taxon>Diversisporales</taxon>
        <taxon>Gigasporaceae</taxon>
        <taxon>Dentiscutata</taxon>
    </lineage>
</organism>
<reference evidence="4" key="1">
    <citation type="submission" date="2021-06" db="EMBL/GenBank/DDBJ databases">
        <authorList>
            <person name="Kallberg Y."/>
            <person name="Tangrot J."/>
            <person name="Rosling A."/>
        </authorList>
    </citation>
    <scope>NUCLEOTIDE SEQUENCE</scope>
    <source>
        <strain evidence="4">MA453B</strain>
    </source>
</reference>
<evidence type="ECO:0000313" key="5">
    <source>
        <dbReference type="Proteomes" id="UP000789405"/>
    </source>
</evidence>
<dbReference type="SUPFAM" id="SSF49503">
    <property type="entry name" value="Cupredoxins"/>
    <property type="match status" value="2"/>
</dbReference>
<evidence type="ECO:0000256" key="1">
    <source>
        <dbReference type="ARBA" id="ARBA00010609"/>
    </source>
</evidence>
<dbReference type="InterPro" id="IPR001117">
    <property type="entry name" value="Cu-oxidase_2nd"/>
</dbReference>
<dbReference type="GO" id="GO:0005507">
    <property type="term" value="F:copper ion binding"/>
    <property type="evidence" value="ECO:0007669"/>
    <property type="project" value="InterPro"/>
</dbReference>
<feature type="domain" description="Plastocyanin-like" evidence="2">
    <location>
        <begin position="4"/>
        <end position="142"/>
    </location>
</feature>
<dbReference type="InterPro" id="IPR045087">
    <property type="entry name" value="Cu-oxidase_fam"/>
</dbReference>
<accession>A0A9N9F025</accession>
<dbReference type="OrthoDB" id="2121828at2759"/>
<dbReference type="PANTHER" id="PTHR11709:SF511">
    <property type="entry name" value="LACCASE"/>
    <property type="match status" value="1"/>
</dbReference>
<dbReference type="Pfam" id="PF00394">
    <property type="entry name" value="Cu-oxidase"/>
    <property type="match status" value="1"/>
</dbReference>
<dbReference type="FunFam" id="2.60.40.420:FF:000045">
    <property type="entry name" value="Laccase 2"/>
    <property type="match status" value="1"/>
</dbReference>
<dbReference type="EMBL" id="CAJVPY010000970">
    <property type="protein sequence ID" value="CAG8501261.1"/>
    <property type="molecule type" value="Genomic_DNA"/>
</dbReference>
<feature type="non-terminal residue" evidence="4">
    <location>
        <position position="353"/>
    </location>
</feature>
<dbReference type="GO" id="GO:0016491">
    <property type="term" value="F:oxidoreductase activity"/>
    <property type="evidence" value="ECO:0007669"/>
    <property type="project" value="InterPro"/>
</dbReference>
<dbReference type="InterPro" id="IPR011706">
    <property type="entry name" value="Cu-oxidase_C"/>
</dbReference>
<comment type="caution">
    <text evidence="4">The sequence shown here is derived from an EMBL/GenBank/DDBJ whole genome shotgun (WGS) entry which is preliminary data.</text>
</comment>
<dbReference type="Gene3D" id="2.60.40.420">
    <property type="entry name" value="Cupredoxins - blue copper proteins"/>
    <property type="match status" value="2"/>
</dbReference>
<dbReference type="Pfam" id="PF07731">
    <property type="entry name" value="Cu-oxidase_2"/>
    <property type="match status" value="1"/>
</dbReference>
<protein>
    <submittedName>
        <fullName evidence="4">1958_t:CDS:1</fullName>
    </submittedName>
</protein>
<evidence type="ECO:0000313" key="4">
    <source>
        <dbReference type="EMBL" id="CAG8501261.1"/>
    </source>
</evidence>
<name>A0A9N9F025_9GLOM</name>
<evidence type="ECO:0000259" key="3">
    <source>
        <dbReference type="Pfam" id="PF07731"/>
    </source>
</evidence>
<dbReference type="AlphaFoldDB" id="A0A9N9F025"/>
<dbReference type="InterPro" id="IPR008972">
    <property type="entry name" value="Cupredoxin"/>
</dbReference>
<gene>
    <name evidence="4" type="ORF">DERYTH_LOCUS2913</name>
</gene>